<comment type="caution">
    <text evidence="1">The sequence shown here is derived from an EMBL/GenBank/DDBJ whole genome shotgun (WGS) entry which is preliminary data.</text>
</comment>
<dbReference type="OrthoDB" id="306690at2759"/>
<dbReference type="Proteomes" id="UP000245207">
    <property type="component" value="Unassembled WGS sequence"/>
</dbReference>
<accession>A0A2U1N3S1</accession>
<keyword evidence="2" id="KW-1185">Reference proteome</keyword>
<evidence type="ECO:0000313" key="2">
    <source>
        <dbReference type="Proteomes" id="UP000245207"/>
    </source>
</evidence>
<sequence>MKIIYISYGYVNSSTRFSFHPPKENLSSISTLLFLDFTFTTIHKQKPIIFYRFIKNDCGLKSCLLKVNALSVDTTGNGNKGPMRPTVYQNSAFNSNGSYNRGTQSLYQDPRYGFDGVHSRLPWIDSSVYSNRMPRNNTNTTPLSNANGFASKNQNFRTKSHLVSPRPMSGINAAIVNDRRQLNLAAGQKGAGSFSVLCLVETPGGEFRGSTQFRLLLPSDVFPIGVEGRFYATRQNQSLNLALELISSVGKTHFQ</sequence>
<reference evidence="1 2" key="1">
    <citation type="journal article" date="2018" name="Mol. Plant">
        <title>The genome of Artemisia annua provides insight into the evolution of Asteraceae family and artemisinin biosynthesis.</title>
        <authorList>
            <person name="Shen Q."/>
            <person name="Zhang L."/>
            <person name="Liao Z."/>
            <person name="Wang S."/>
            <person name="Yan T."/>
            <person name="Shi P."/>
            <person name="Liu M."/>
            <person name="Fu X."/>
            <person name="Pan Q."/>
            <person name="Wang Y."/>
            <person name="Lv Z."/>
            <person name="Lu X."/>
            <person name="Zhang F."/>
            <person name="Jiang W."/>
            <person name="Ma Y."/>
            <person name="Chen M."/>
            <person name="Hao X."/>
            <person name="Li L."/>
            <person name="Tang Y."/>
            <person name="Lv G."/>
            <person name="Zhou Y."/>
            <person name="Sun X."/>
            <person name="Brodelius P.E."/>
            <person name="Rose J.K.C."/>
            <person name="Tang K."/>
        </authorList>
    </citation>
    <scope>NUCLEOTIDE SEQUENCE [LARGE SCALE GENOMIC DNA]</scope>
    <source>
        <strain evidence="2">cv. Huhao1</strain>
        <tissue evidence="1">Leaf</tissue>
    </source>
</reference>
<name>A0A2U1N3S1_ARTAN</name>
<dbReference type="EMBL" id="PKPP01003694">
    <property type="protein sequence ID" value="PWA68158.1"/>
    <property type="molecule type" value="Genomic_DNA"/>
</dbReference>
<gene>
    <name evidence="1" type="ORF">CTI12_AA310580</name>
</gene>
<protein>
    <submittedName>
        <fullName evidence="1">YTH domain-containing protein</fullName>
    </submittedName>
</protein>
<organism evidence="1 2">
    <name type="scientific">Artemisia annua</name>
    <name type="common">Sweet wormwood</name>
    <dbReference type="NCBI Taxonomy" id="35608"/>
    <lineage>
        <taxon>Eukaryota</taxon>
        <taxon>Viridiplantae</taxon>
        <taxon>Streptophyta</taxon>
        <taxon>Embryophyta</taxon>
        <taxon>Tracheophyta</taxon>
        <taxon>Spermatophyta</taxon>
        <taxon>Magnoliopsida</taxon>
        <taxon>eudicotyledons</taxon>
        <taxon>Gunneridae</taxon>
        <taxon>Pentapetalae</taxon>
        <taxon>asterids</taxon>
        <taxon>campanulids</taxon>
        <taxon>Asterales</taxon>
        <taxon>Asteraceae</taxon>
        <taxon>Asteroideae</taxon>
        <taxon>Anthemideae</taxon>
        <taxon>Artemisiinae</taxon>
        <taxon>Artemisia</taxon>
    </lineage>
</organism>
<evidence type="ECO:0000313" key="1">
    <source>
        <dbReference type="EMBL" id="PWA68158.1"/>
    </source>
</evidence>
<proteinExistence type="predicted"/>
<dbReference type="AlphaFoldDB" id="A0A2U1N3S1"/>